<gene>
    <name evidence="2" type="ORF">BS47DRAFT_312001</name>
</gene>
<proteinExistence type="predicted"/>
<evidence type="ECO:0000256" key="1">
    <source>
        <dbReference type="SAM" id="MobiDB-lite"/>
    </source>
</evidence>
<name>A0A9P6DLX8_9AGAM</name>
<accession>A0A9P6DLX8</accession>
<sequence length="231" mass="23937">MEPVRDPLRALAALSPEQITYLLSLAGQQPAPSPSLQLTQPMIPHGHADLIRHHLTPNASSASSLGAIPGVPSLSDGRTMPSPPTLAPPPGSSPLLAPNPTTAPAVDGLGRLLIPGVHFASPDLPASGMPVPHEIRPSGAAPSHAIMSGGLMRHPPQYPTLYQYGPLPFGPLEPSPPVESPSQVLPYNGFAHPLAGWPLVQPGLRGETGIPGSQGYGSTWERISPATPHSQ</sequence>
<dbReference type="Proteomes" id="UP000886523">
    <property type="component" value="Unassembled WGS sequence"/>
</dbReference>
<protein>
    <submittedName>
        <fullName evidence="2">Uncharacterized protein</fullName>
    </submittedName>
</protein>
<organism evidence="2 3">
    <name type="scientific">Hydnum rufescens UP504</name>
    <dbReference type="NCBI Taxonomy" id="1448309"/>
    <lineage>
        <taxon>Eukaryota</taxon>
        <taxon>Fungi</taxon>
        <taxon>Dikarya</taxon>
        <taxon>Basidiomycota</taxon>
        <taxon>Agaricomycotina</taxon>
        <taxon>Agaricomycetes</taxon>
        <taxon>Cantharellales</taxon>
        <taxon>Hydnaceae</taxon>
        <taxon>Hydnum</taxon>
    </lineage>
</organism>
<feature type="region of interest" description="Disordered" evidence="1">
    <location>
        <begin position="208"/>
        <end position="231"/>
    </location>
</feature>
<feature type="region of interest" description="Disordered" evidence="1">
    <location>
        <begin position="59"/>
        <end position="102"/>
    </location>
</feature>
<comment type="caution">
    <text evidence="2">The sequence shown here is derived from an EMBL/GenBank/DDBJ whole genome shotgun (WGS) entry which is preliminary data.</text>
</comment>
<feature type="compositionally biased region" description="Low complexity" evidence="1">
    <location>
        <begin position="93"/>
        <end position="102"/>
    </location>
</feature>
<dbReference type="AlphaFoldDB" id="A0A9P6DLX8"/>
<dbReference type="EMBL" id="MU129082">
    <property type="protein sequence ID" value="KAF9507381.1"/>
    <property type="molecule type" value="Genomic_DNA"/>
</dbReference>
<evidence type="ECO:0000313" key="3">
    <source>
        <dbReference type="Proteomes" id="UP000886523"/>
    </source>
</evidence>
<feature type="compositionally biased region" description="Pro residues" evidence="1">
    <location>
        <begin position="81"/>
        <end position="92"/>
    </location>
</feature>
<reference evidence="2" key="1">
    <citation type="journal article" date="2020" name="Nat. Commun.">
        <title>Large-scale genome sequencing of mycorrhizal fungi provides insights into the early evolution of symbiotic traits.</title>
        <authorList>
            <person name="Miyauchi S."/>
            <person name="Kiss E."/>
            <person name="Kuo A."/>
            <person name="Drula E."/>
            <person name="Kohler A."/>
            <person name="Sanchez-Garcia M."/>
            <person name="Morin E."/>
            <person name="Andreopoulos B."/>
            <person name="Barry K.W."/>
            <person name="Bonito G."/>
            <person name="Buee M."/>
            <person name="Carver A."/>
            <person name="Chen C."/>
            <person name="Cichocki N."/>
            <person name="Clum A."/>
            <person name="Culley D."/>
            <person name="Crous P.W."/>
            <person name="Fauchery L."/>
            <person name="Girlanda M."/>
            <person name="Hayes R.D."/>
            <person name="Keri Z."/>
            <person name="LaButti K."/>
            <person name="Lipzen A."/>
            <person name="Lombard V."/>
            <person name="Magnuson J."/>
            <person name="Maillard F."/>
            <person name="Murat C."/>
            <person name="Nolan M."/>
            <person name="Ohm R.A."/>
            <person name="Pangilinan J."/>
            <person name="Pereira M.F."/>
            <person name="Perotto S."/>
            <person name="Peter M."/>
            <person name="Pfister S."/>
            <person name="Riley R."/>
            <person name="Sitrit Y."/>
            <person name="Stielow J.B."/>
            <person name="Szollosi G."/>
            <person name="Zifcakova L."/>
            <person name="Stursova M."/>
            <person name="Spatafora J.W."/>
            <person name="Tedersoo L."/>
            <person name="Vaario L.M."/>
            <person name="Yamada A."/>
            <person name="Yan M."/>
            <person name="Wang P."/>
            <person name="Xu J."/>
            <person name="Bruns T."/>
            <person name="Baldrian P."/>
            <person name="Vilgalys R."/>
            <person name="Dunand C."/>
            <person name="Henrissat B."/>
            <person name="Grigoriev I.V."/>
            <person name="Hibbett D."/>
            <person name="Nagy L.G."/>
            <person name="Martin F.M."/>
        </authorList>
    </citation>
    <scope>NUCLEOTIDE SEQUENCE</scope>
    <source>
        <strain evidence="2">UP504</strain>
    </source>
</reference>
<evidence type="ECO:0000313" key="2">
    <source>
        <dbReference type="EMBL" id="KAF9507381.1"/>
    </source>
</evidence>
<keyword evidence="3" id="KW-1185">Reference proteome</keyword>